<dbReference type="RefSeq" id="WP_097018730.1">
    <property type="nucleotide sequence ID" value="NZ_OBDZ01000022.1"/>
</dbReference>
<comment type="similarity">
    <text evidence="5">Belongs to the glutamate--cysteine ligase type 2 family. EgtA subfamily.</text>
</comment>
<keyword evidence="2 5" id="KW-0547">Nucleotide-binding</keyword>
<protein>
    <recommendedName>
        <fullName evidence="5">Glutamate--cysteine ligase</fullName>
        <ecNumber evidence="5">6.3.2.2</ecNumber>
    </recommendedName>
</protein>
<evidence type="ECO:0000256" key="2">
    <source>
        <dbReference type="ARBA" id="ARBA00022741"/>
    </source>
</evidence>
<dbReference type="EMBL" id="OBDZ01000022">
    <property type="protein sequence ID" value="SNY37568.1"/>
    <property type="molecule type" value="Genomic_DNA"/>
</dbReference>
<dbReference type="EC" id="6.3.2.2" evidence="5"/>
<comment type="function">
    <text evidence="5">Catalyzes the synthesis of gamma-glutamylcysteine (gamma-GC).</text>
</comment>
<dbReference type="InterPro" id="IPR006336">
    <property type="entry name" value="GCS2"/>
</dbReference>
<accession>A0A285HPB0</accession>
<organism evidence="6 7">
    <name type="scientific">Orenia metallireducens</name>
    <dbReference type="NCBI Taxonomy" id="1413210"/>
    <lineage>
        <taxon>Bacteria</taxon>
        <taxon>Bacillati</taxon>
        <taxon>Bacillota</taxon>
        <taxon>Clostridia</taxon>
        <taxon>Halanaerobiales</taxon>
        <taxon>Halobacteroidaceae</taxon>
        <taxon>Orenia</taxon>
    </lineage>
</organism>
<gene>
    <name evidence="6" type="ORF">SAMN06265827_12241</name>
</gene>
<dbReference type="STRING" id="1413210.U472_11985"/>
<dbReference type="GO" id="GO:0006750">
    <property type="term" value="P:glutathione biosynthetic process"/>
    <property type="evidence" value="ECO:0007669"/>
    <property type="project" value="UniProtKB-UniRule"/>
</dbReference>
<dbReference type="InterPro" id="IPR014746">
    <property type="entry name" value="Gln_synth/guanido_kin_cat_dom"/>
</dbReference>
<dbReference type="Gene3D" id="3.30.590.20">
    <property type="match status" value="1"/>
</dbReference>
<dbReference type="GO" id="GO:0004357">
    <property type="term" value="F:glutamate-cysteine ligase activity"/>
    <property type="evidence" value="ECO:0007669"/>
    <property type="project" value="UniProtKB-UniRule"/>
</dbReference>
<dbReference type="GO" id="GO:0005524">
    <property type="term" value="F:ATP binding"/>
    <property type="evidence" value="ECO:0007669"/>
    <property type="project" value="UniProtKB-UniRule"/>
</dbReference>
<dbReference type="AlphaFoldDB" id="A0A285HPB0"/>
<dbReference type="OrthoDB" id="9780152at2"/>
<keyword evidence="1 5" id="KW-0436">Ligase</keyword>
<dbReference type="Pfam" id="PF04107">
    <property type="entry name" value="GCS2"/>
    <property type="match status" value="1"/>
</dbReference>
<dbReference type="PIRSF" id="PIRSF017901">
    <property type="entry name" value="GCL"/>
    <property type="match status" value="1"/>
</dbReference>
<evidence type="ECO:0000256" key="3">
    <source>
        <dbReference type="ARBA" id="ARBA00022840"/>
    </source>
</evidence>
<evidence type="ECO:0000256" key="5">
    <source>
        <dbReference type="PIRNR" id="PIRNR017901"/>
    </source>
</evidence>
<sequence length="433" mass="49952">MKSKELKEKLITYFRAGECEIESLGMEIEHFVVERDTLKSVGYRKVGGVKEVLKALEKKGWEGQKEGGKLIGLKSSKADITLEPGGQLEIGISPQEKIEDLKKIYLDFLEDIIPILEKKGYWLINLGYQLHSKIKEIEWNAKERYKIMSDYLAKTGKYAHNMMKGTAALQVALDYRDEEDFIKKFRVANTLSPVLSSLLDNSPFFEGGVYEGQALRTVIWDNTDDERCGIVKEAFDEDFGYKKYAEYILSRRPILIKSRGEYISTLDKNNYQIFENREFGTEELEHILTMVFPDVRAKQFVEIRMADSLPPEYSFAVVALWKGLFYNQKLLDKVYNFIREFTLAEVLSARKEIIDKGIEAYLGEYKVVEVGEKLLDWVKLSLAEDEVGYLAPLVDIIKSRETLANKAKKELKLKSKREVIEDHILNLSIKEDN</sequence>
<evidence type="ECO:0000256" key="4">
    <source>
        <dbReference type="ARBA" id="ARBA00048819"/>
    </source>
</evidence>
<evidence type="ECO:0000256" key="1">
    <source>
        <dbReference type="ARBA" id="ARBA00022598"/>
    </source>
</evidence>
<dbReference type="Proteomes" id="UP000219573">
    <property type="component" value="Unassembled WGS sequence"/>
</dbReference>
<proteinExistence type="inferred from homology"/>
<reference evidence="7" key="1">
    <citation type="submission" date="2017-09" db="EMBL/GenBank/DDBJ databases">
        <authorList>
            <person name="Varghese N."/>
            <person name="Submissions S."/>
        </authorList>
    </citation>
    <scope>NUCLEOTIDE SEQUENCE [LARGE SCALE GENOMIC DNA]</scope>
    <source>
        <strain evidence="7">MSL47</strain>
    </source>
</reference>
<name>A0A285HPB0_9FIRM</name>
<evidence type="ECO:0000313" key="7">
    <source>
        <dbReference type="Proteomes" id="UP000219573"/>
    </source>
</evidence>
<dbReference type="PANTHER" id="PTHR34378:SF1">
    <property type="entry name" value="GLUTAMATE--CYSTEINE LIGASE, CHLOROPLASTIC"/>
    <property type="match status" value="1"/>
</dbReference>
<dbReference type="InterPro" id="IPR035434">
    <property type="entry name" value="GCL_bact_plant"/>
</dbReference>
<evidence type="ECO:0000313" key="6">
    <source>
        <dbReference type="EMBL" id="SNY37568.1"/>
    </source>
</evidence>
<comment type="catalytic activity">
    <reaction evidence="4 5">
        <text>L-cysteine + L-glutamate + ATP = gamma-L-glutamyl-L-cysteine + ADP + phosphate + H(+)</text>
        <dbReference type="Rhea" id="RHEA:13285"/>
        <dbReference type="ChEBI" id="CHEBI:15378"/>
        <dbReference type="ChEBI" id="CHEBI:29985"/>
        <dbReference type="ChEBI" id="CHEBI:30616"/>
        <dbReference type="ChEBI" id="CHEBI:35235"/>
        <dbReference type="ChEBI" id="CHEBI:43474"/>
        <dbReference type="ChEBI" id="CHEBI:58173"/>
        <dbReference type="ChEBI" id="CHEBI:456216"/>
        <dbReference type="EC" id="6.3.2.2"/>
    </reaction>
</comment>
<keyword evidence="7" id="KW-1185">Reference proteome</keyword>
<dbReference type="SUPFAM" id="SSF55931">
    <property type="entry name" value="Glutamine synthetase/guanido kinase"/>
    <property type="match status" value="1"/>
</dbReference>
<dbReference type="PANTHER" id="PTHR34378">
    <property type="entry name" value="GLUTAMATE--CYSTEINE LIGASE, CHLOROPLASTIC"/>
    <property type="match status" value="1"/>
</dbReference>
<keyword evidence="3 5" id="KW-0067">ATP-binding</keyword>